<dbReference type="PANTHER" id="PTHR42714:SF2">
    <property type="entry name" value="TRNA MODIFICATION GTPASE GTPBP3, MITOCHONDRIAL"/>
    <property type="match status" value="1"/>
</dbReference>
<dbReference type="GO" id="GO:0002098">
    <property type="term" value="P:tRNA wobble uridine modification"/>
    <property type="evidence" value="ECO:0007669"/>
    <property type="project" value="TreeGrafter"/>
</dbReference>
<feature type="non-terminal residue" evidence="3">
    <location>
        <position position="278"/>
    </location>
</feature>
<dbReference type="CDD" id="cd14858">
    <property type="entry name" value="TrmE_N"/>
    <property type="match status" value="1"/>
</dbReference>
<dbReference type="CDD" id="cd04164">
    <property type="entry name" value="trmE"/>
    <property type="match status" value="1"/>
</dbReference>
<dbReference type="Gene3D" id="3.30.1360.120">
    <property type="entry name" value="Probable tRNA modification gtpase trme, domain 1"/>
    <property type="match status" value="1"/>
</dbReference>
<dbReference type="InterPro" id="IPR027266">
    <property type="entry name" value="TrmE/GcvT-like"/>
</dbReference>
<proteinExistence type="predicted"/>
<keyword evidence="4" id="KW-1185">Reference proteome</keyword>
<dbReference type="InterPro" id="IPR005225">
    <property type="entry name" value="Small_GTP-bd"/>
</dbReference>
<accession>A0A9N9D9W9</accession>
<dbReference type="Gene3D" id="1.20.120.430">
    <property type="entry name" value="tRNA modification GTPase MnmE domain 2"/>
    <property type="match status" value="2"/>
</dbReference>
<dbReference type="GO" id="GO:0005739">
    <property type="term" value="C:mitochondrion"/>
    <property type="evidence" value="ECO:0007669"/>
    <property type="project" value="TreeGrafter"/>
</dbReference>
<feature type="domain" description="GTP-binding protein TrmE N-terminal" evidence="1">
    <location>
        <begin position="8"/>
        <end position="80"/>
    </location>
</feature>
<evidence type="ECO:0000259" key="2">
    <source>
        <dbReference type="Pfam" id="PF12631"/>
    </source>
</evidence>
<dbReference type="InterPro" id="IPR018948">
    <property type="entry name" value="GTP-bd_TrmE_N"/>
</dbReference>
<dbReference type="AlphaFoldDB" id="A0A9N9D9W9"/>
<evidence type="ECO:0000313" key="3">
    <source>
        <dbReference type="EMBL" id="CAG8627825.1"/>
    </source>
</evidence>
<protein>
    <submittedName>
        <fullName evidence="3">155_t:CDS:1</fullName>
    </submittedName>
</protein>
<dbReference type="PANTHER" id="PTHR42714">
    <property type="entry name" value="TRNA MODIFICATION GTPASE GTPBP3"/>
    <property type="match status" value="1"/>
</dbReference>
<comment type="caution">
    <text evidence="3">The sequence shown here is derived from an EMBL/GenBank/DDBJ whole genome shotgun (WGS) entry which is preliminary data.</text>
</comment>
<dbReference type="Pfam" id="PF10396">
    <property type="entry name" value="TrmE_N"/>
    <property type="match status" value="1"/>
</dbReference>
<dbReference type="InterPro" id="IPR025867">
    <property type="entry name" value="MnmE_helical"/>
</dbReference>
<dbReference type="SUPFAM" id="SSF52540">
    <property type="entry name" value="P-loop containing nucleoside triphosphate hydrolases"/>
    <property type="match status" value="1"/>
</dbReference>
<reference evidence="3" key="1">
    <citation type="submission" date="2021-06" db="EMBL/GenBank/DDBJ databases">
        <authorList>
            <person name="Kallberg Y."/>
            <person name="Tangrot J."/>
            <person name="Rosling A."/>
        </authorList>
    </citation>
    <scope>NUCLEOTIDE SEQUENCE</scope>
    <source>
        <strain evidence="3">BR232B</strain>
    </source>
</reference>
<dbReference type="GO" id="GO:0030488">
    <property type="term" value="P:tRNA methylation"/>
    <property type="evidence" value="ECO:0007669"/>
    <property type="project" value="TreeGrafter"/>
</dbReference>
<dbReference type="InterPro" id="IPR027417">
    <property type="entry name" value="P-loop_NTPase"/>
</dbReference>
<gene>
    <name evidence="3" type="ORF">PBRASI_LOCUS9081</name>
</gene>
<dbReference type="GO" id="GO:0005525">
    <property type="term" value="F:GTP binding"/>
    <property type="evidence" value="ECO:0007669"/>
    <property type="project" value="InterPro"/>
</dbReference>
<dbReference type="InterPro" id="IPR031168">
    <property type="entry name" value="G_TrmE"/>
</dbReference>
<evidence type="ECO:0000259" key="1">
    <source>
        <dbReference type="Pfam" id="PF10396"/>
    </source>
</evidence>
<dbReference type="Gene3D" id="3.40.50.300">
    <property type="entry name" value="P-loop containing nucleotide triphosphate hydrolases"/>
    <property type="match status" value="1"/>
</dbReference>
<name>A0A9N9D9W9_9GLOM</name>
<dbReference type="Pfam" id="PF12631">
    <property type="entry name" value="MnmE_helical"/>
    <property type="match status" value="1"/>
</dbReference>
<sequence length="278" mass="31045">MTSAKDLAPRRAIFHTMYHPINREMLDHGPHSYTGEDVAEFHVHGGSAVIKGVFDALGSLEGFRYADRGEFTRRAFDNDKLDLTEIEGLADLINAETEAQRRLALQQAQGGLKKLYSGWRKELVQNMALVEAIIDFGEDEHLEEGIMDQGNCTTTIILVWTFQFKPARRELTFIKVTRDTYKIAESIRNHMHDYRRGEILRNGIHVAIMGPPNAGKSSFLNCLTCREAAIVSPVPGTTRDVVEVSMNIGGYPLILGDTAGLRETTDSIESIGIERAKK</sequence>
<dbReference type="Proteomes" id="UP000789739">
    <property type="component" value="Unassembled WGS sequence"/>
</dbReference>
<dbReference type="EMBL" id="CAJVPI010001823">
    <property type="protein sequence ID" value="CAG8627825.1"/>
    <property type="molecule type" value="Genomic_DNA"/>
</dbReference>
<dbReference type="NCBIfam" id="TIGR00231">
    <property type="entry name" value="small_GTP"/>
    <property type="match status" value="1"/>
</dbReference>
<organism evidence="3 4">
    <name type="scientific">Paraglomus brasilianum</name>
    <dbReference type="NCBI Taxonomy" id="144538"/>
    <lineage>
        <taxon>Eukaryota</taxon>
        <taxon>Fungi</taxon>
        <taxon>Fungi incertae sedis</taxon>
        <taxon>Mucoromycota</taxon>
        <taxon>Glomeromycotina</taxon>
        <taxon>Glomeromycetes</taxon>
        <taxon>Paraglomerales</taxon>
        <taxon>Paraglomeraceae</taxon>
        <taxon>Paraglomus</taxon>
    </lineage>
</organism>
<evidence type="ECO:0000313" key="4">
    <source>
        <dbReference type="Proteomes" id="UP000789739"/>
    </source>
</evidence>
<dbReference type="InterPro" id="IPR027368">
    <property type="entry name" value="MnmE_dom2"/>
</dbReference>
<dbReference type="OrthoDB" id="188276at2759"/>
<feature type="domain" description="MnmE helical" evidence="2">
    <location>
        <begin position="83"/>
        <end position="240"/>
    </location>
</feature>